<reference evidence="9" key="1">
    <citation type="journal article" date="2014" name="Int. J. Syst. Evol. Microbiol.">
        <title>Complete genome sequence of Corynebacterium casei LMG S-19264T (=DSM 44701T), isolated from a smear-ripened cheese.</title>
        <authorList>
            <consortium name="US DOE Joint Genome Institute (JGI-PGF)"/>
            <person name="Walter F."/>
            <person name="Albersmeier A."/>
            <person name="Kalinowski J."/>
            <person name="Ruckert C."/>
        </authorList>
    </citation>
    <scope>NUCLEOTIDE SEQUENCE</scope>
    <source>
        <strain evidence="9">CGMCC 1.12426</strain>
    </source>
</reference>
<dbReference type="OrthoDB" id="9810457at2"/>
<dbReference type="PANTHER" id="PTHR36838">
    <property type="entry name" value="AUXIN EFFLUX CARRIER FAMILY PROTEIN"/>
    <property type="match status" value="1"/>
</dbReference>
<feature type="transmembrane region" description="Helical" evidence="8">
    <location>
        <begin position="97"/>
        <end position="116"/>
    </location>
</feature>
<keyword evidence="5 8" id="KW-0812">Transmembrane</keyword>
<gene>
    <name evidence="9" type="ORF">GCM10011316_08690</name>
</gene>
<feature type="transmembrane region" description="Helical" evidence="8">
    <location>
        <begin position="128"/>
        <end position="147"/>
    </location>
</feature>
<dbReference type="AlphaFoldDB" id="A0A916TD70"/>
<dbReference type="EMBL" id="BMFA01000002">
    <property type="protein sequence ID" value="GGB38899.1"/>
    <property type="molecule type" value="Genomic_DNA"/>
</dbReference>
<feature type="transmembrane region" description="Helical" evidence="8">
    <location>
        <begin position="178"/>
        <end position="199"/>
    </location>
</feature>
<keyword evidence="7 8" id="KW-0472">Membrane</keyword>
<evidence type="ECO:0000313" key="10">
    <source>
        <dbReference type="Proteomes" id="UP000605148"/>
    </source>
</evidence>
<dbReference type="PANTHER" id="PTHR36838:SF3">
    <property type="entry name" value="TRANSPORTER AUXIN EFFLUX CARRIER EC FAMILY"/>
    <property type="match status" value="1"/>
</dbReference>
<feature type="transmembrane region" description="Helical" evidence="8">
    <location>
        <begin position="261"/>
        <end position="283"/>
    </location>
</feature>
<dbReference type="Pfam" id="PF03547">
    <property type="entry name" value="Mem_trans"/>
    <property type="match status" value="1"/>
</dbReference>
<evidence type="ECO:0000256" key="4">
    <source>
        <dbReference type="ARBA" id="ARBA00022475"/>
    </source>
</evidence>
<evidence type="ECO:0000256" key="6">
    <source>
        <dbReference type="ARBA" id="ARBA00022989"/>
    </source>
</evidence>
<feature type="transmembrane region" description="Helical" evidence="8">
    <location>
        <begin position="205"/>
        <end position="227"/>
    </location>
</feature>
<keyword evidence="4" id="KW-1003">Cell membrane</keyword>
<keyword evidence="6 8" id="KW-1133">Transmembrane helix</keyword>
<dbReference type="InterPro" id="IPR004776">
    <property type="entry name" value="Mem_transp_PIN-like"/>
</dbReference>
<protein>
    <submittedName>
        <fullName evidence="9">Transporter</fullName>
    </submittedName>
</protein>
<evidence type="ECO:0000256" key="2">
    <source>
        <dbReference type="ARBA" id="ARBA00010145"/>
    </source>
</evidence>
<evidence type="ECO:0000313" key="9">
    <source>
        <dbReference type="EMBL" id="GGB38899.1"/>
    </source>
</evidence>
<evidence type="ECO:0000256" key="5">
    <source>
        <dbReference type="ARBA" id="ARBA00022692"/>
    </source>
</evidence>
<feature type="transmembrane region" description="Helical" evidence="8">
    <location>
        <begin position="66"/>
        <end position="85"/>
    </location>
</feature>
<evidence type="ECO:0000256" key="7">
    <source>
        <dbReference type="ARBA" id="ARBA00023136"/>
    </source>
</evidence>
<name>A0A916TD70_9HYPH</name>
<evidence type="ECO:0000256" key="3">
    <source>
        <dbReference type="ARBA" id="ARBA00022448"/>
    </source>
</evidence>
<comment type="caution">
    <text evidence="9">The sequence shown here is derived from an EMBL/GenBank/DDBJ whole genome shotgun (WGS) entry which is preliminary data.</text>
</comment>
<dbReference type="RefSeq" id="WP_150495052.1">
    <property type="nucleotide sequence ID" value="NZ_BMFA01000002.1"/>
</dbReference>
<keyword evidence="10" id="KW-1185">Reference proteome</keyword>
<dbReference type="Gene3D" id="1.20.1530.20">
    <property type="match status" value="1"/>
</dbReference>
<comment type="similarity">
    <text evidence="2">Belongs to the auxin efflux carrier (TC 2.A.69) family.</text>
</comment>
<feature type="transmembrane region" description="Helical" evidence="8">
    <location>
        <begin position="234"/>
        <end position="255"/>
    </location>
</feature>
<evidence type="ECO:0000256" key="8">
    <source>
        <dbReference type="SAM" id="Phobius"/>
    </source>
</evidence>
<feature type="transmembrane region" description="Helical" evidence="8">
    <location>
        <begin position="295"/>
        <end position="314"/>
    </location>
</feature>
<sequence length="322" mass="33951">MLTNVFAIVLPVFLLIAIGYGTARARLLPETAGDALGQFVYVIAIPVLIFKTLAEVDLGGQTPWGLWAAYFTGIACAWTLGTLIIRKGFGREARAGVIGGISAGFANTVMVGLPLVDQVYGERGLVALMVIISIHLPVMTMVTAVLMERAATLDGISGPVQLSTLLAKVGRSLLTNPLAIAIASSVAWRMTGIPITGIFEDILDRIAGTALPVALLSLGMSMVMYGVRGNLLPGLCLSLVKVLVMPLVVFIMSAYVVQLPPLWVCAATLTAACPTGVNAYIFANRYGTGHAMSTNAITVTTMAAVFTCAAWVYFLDLWRAGV</sequence>
<proteinExistence type="inferred from homology"/>
<dbReference type="InterPro" id="IPR038770">
    <property type="entry name" value="Na+/solute_symporter_sf"/>
</dbReference>
<comment type="subcellular location">
    <subcellularLocation>
        <location evidence="1">Cell membrane</location>
        <topology evidence="1">Multi-pass membrane protein</topology>
    </subcellularLocation>
</comment>
<dbReference type="GO" id="GO:0005886">
    <property type="term" value="C:plasma membrane"/>
    <property type="evidence" value="ECO:0007669"/>
    <property type="project" value="UniProtKB-SubCell"/>
</dbReference>
<keyword evidence="3" id="KW-0813">Transport</keyword>
<reference evidence="9" key="2">
    <citation type="submission" date="2020-09" db="EMBL/GenBank/DDBJ databases">
        <authorList>
            <person name="Sun Q."/>
            <person name="Zhou Y."/>
        </authorList>
    </citation>
    <scope>NUCLEOTIDE SEQUENCE</scope>
    <source>
        <strain evidence="9">CGMCC 1.12426</strain>
    </source>
</reference>
<dbReference type="GO" id="GO:0055085">
    <property type="term" value="P:transmembrane transport"/>
    <property type="evidence" value="ECO:0007669"/>
    <property type="project" value="InterPro"/>
</dbReference>
<accession>A0A916TD70</accession>
<organism evidence="9 10">
    <name type="scientific">Roseibium aquae</name>
    <dbReference type="NCBI Taxonomy" id="1323746"/>
    <lineage>
        <taxon>Bacteria</taxon>
        <taxon>Pseudomonadati</taxon>
        <taxon>Pseudomonadota</taxon>
        <taxon>Alphaproteobacteria</taxon>
        <taxon>Hyphomicrobiales</taxon>
        <taxon>Stappiaceae</taxon>
        <taxon>Roseibium</taxon>
    </lineage>
</organism>
<feature type="transmembrane region" description="Helical" evidence="8">
    <location>
        <begin position="6"/>
        <end position="23"/>
    </location>
</feature>
<evidence type="ECO:0000256" key="1">
    <source>
        <dbReference type="ARBA" id="ARBA00004651"/>
    </source>
</evidence>
<feature type="transmembrane region" description="Helical" evidence="8">
    <location>
        <begin position="35"/>
        <end position="54"/>
    </location>
</feature>
<dbReference type="Proteomes" id="UP000605148">
    <property type="component" value="Unassembled WGS sequence"/>
</dbReference>